<comment type="caution">
    <text evidence="1">The sequence shown here is derived from an EMBL/GenBank/DDBJ whole genome shotgun (WGS) entry which is preliminary data.</text>
</comment>
<evidence type="ECO:0000313" key="1">
    <source>
        <dbReference type="EMBL" id="GGM23756.1"/>
    </source>
</evidence>
<name>A0ABQ2H1U9_9PSED</name>
<dbReference type="Proteomes" id="UP000616499">
    <property type="component" value="Unassembled WGS sequence"/>
</dbReference>
<reference evidence="2" key="1">
    <citation type="journal article" date="2019" name="Int. J. Syst. Evol. Microbiol.">
        <title>The Global Catalogue of Microorganisms (GCM) 10K type strain sequencing project: providing services to taxonomists for standard genome sequencing and annotation.</title>
        <authorList>
            <consortium name="The Broad Institute Genomics Platform"/>
            <consortium name="The Broad Institute Genome Sequencing Center for Infectious Disease"/>
            <person name="Wu L."/>
            <person name="Ma J."/>
        </authorList>
    </citation>
    <scope>NUCLEOTIDE SEQUENCE [LARGE SCALE GENOMIC DNA]</scope>
    <source>
        <strain evidence="2">JCM 13501</strain>
    </source>
</reference>
<proteinExistence type="predicted"/>
<keyword evidence="2" id="KW-1185">Reference proteome</keyword>
<accession>A0ABQ2H1U9</accession>
<dbReference type="RefSeq" id="WP_188867729.1">
    <property type="nucleotide sequence ID" value="NZ_BMNW01000009.1"/>
</dbReference>
<evidence type="ECO:0000313" key="2">
    <source>
        <dbReference type="Proteomes" id="UP000616499"/>
    </source>
</evidence>
<organism evidence="1 2">
    <name type="scientific">Pseudomonas asuensis</name>
    <dbReference type="NCBI Taxonomy" id="1825787"/>
    <lineage>
        <taxon>Bacteria</taxon>
        <taxon>Pseudomonadati</taxon>
        <taxon>Pseudomonadota</taxon>
        <taxon>Gammaproteobacteria</taxon>
        <taxon>Pseudomonadales</taxon>
        <taxon>Pseudomonadaceae</taxon>
        <taxon>Pseudomonas</taxon>
    </lineage>
</organism>
<protein>
    <submittedName>
        <fullName evidence="1">Uncharacterized protein</fullName>
    </submittedName>
</protein>
<sequence length="79" mass="9048">MSAQILVYPKTPPELIAARSFKGLTARLERLGFSYLKQIRFRRQPFQKNGLWRAEVIISAQQQAQVHLGLAERIIGLNN</sequence>
<gene>
    <name evidence="1" type="ORF">GCM10009425_38290</name>
</gene>
<dbReference type="EMBL" id="BMNW01000009">
    <property type="protein sequence ID" value="GGM23756.1"/>
    <property type="molecule type" value="Genomic_DNA"/>
</dbReference>